<accession>V4T7Q3</accession>
<name>V4T7Q3_CITCL</name>
<dbReference type="AlphaFoldDB" id="V4T7Q3"/>
<organism evidence="2 3">
    <name type="scientific">Citrus clementina</name>
    <name type="common">Clementine</name>
    <name type="synonym">Citrus deliciosa x Citrus sinensis</name>
    <dbReference type="NCBI Taxonomy" id="85681"/>
    <lineage>
        <taxon>Eukaryota</taxon>
        <taxon>Viridiplantae</taxon>
        <taxon>Streptophyta</taxon>
        <taxon>Embryophyta</taxon>
        <taxon>Tracheophyta</taxon>
        <taxon>Spermatophyta</taxon>
        <taxon>Magnoliopsida</taxon>
        <taxon>eudicotyledons</taxon>
        <taxon>Gunneridae</taxon>
        <taxon>Pentapetalae</taxon>
        <taxon>rosids</taxon>
        <taxon>malvids</taxon>
        <taxon>Sapindales</taxon>
        <taxon>Rutaceae</taxon>
        <taxon>Aurantioideae</taxon>
        <taxon>Citrus</taxon>
    </lineage>
</organism>
<dbReference type="EMBL" id="KI536799">
    <property type="protein sequence ID" value="ESR45601.1"/>
    <property type="molecule type" value="Genomic_DNA"/>
</dbReference>
<sequence length="88" mass="10120">LSSIVVYHFNKFSHIFVLTTFDRFNVHGDCLPLPESVFNKAIKKNYDEKHKFKIELTPRQVRKLSELFRPVAAHATALPILTASLPRA</sequence>
<dbReference type="PROSITE" id="PS51222">
    <property type="entry name" value="DCD"/>
    <property type="match status" value="1"/>
</dbReference>
<gene>
    <name evidence="2" type="ORF">CICLE_v10003805mg</name>
</gene>
<keyword evidence="3" id="KW-1185">Reference proteome</keyword>
<dbReference type="PANTHER" id="PTHR46444">
    <property type="entry name" value="DCD (DEVELOPMENT AND CELL DEATH) DOMAIN PROTEIN-RELATED"/>
    <property type="match status" value="1"/>
</dbReference>
<dbReference type="KEGG" id="cic:CICLE_v10003805mg"/>
<dbReference type="InParanoid" id="V4T7Q3"/>
<dbReference type="STRING" id="85681.V4T7Q3"/>
<evidence type="ECO:0000313" key="2">
    <source>
        <dbReference type="EMBL" id="ESR45601.1"/>
    </source>
</evidence>
<feature type="domain" description="DCD" evidence="1">
    <location>
        <begin position="1"/>
        <end position="70"/>
    </location>
</feature>
<evidence type="ECO:0000313" key="3">
    <source>
        <dbReference type="Proteomes" id="UP000030687"/>
    </source>
</evidence>
<evidence type="ECO:0000259" key="1">
    <source>
        <dbReference type="PROSITE" id="PS51222"/>
    </source>
</evidence>
<protein>
    <recommendedName>
        <fullName evidence="1">DCD domain-containing protein</fullName>
    </recommendedName>
</protein>
<proteinExistence type="predicted"/>
<reference evidence="2 3" key="1">
    <citation type="submission" date="2013-10" db="EMBL/GenBank/DDBJ databases">
        <authorList>
            <consortium name="International Citrus Genome Consortium"/>
            <person name="Jenkins J."/>
            <person name="Schmutz J."/>
            <person name="Prochnik S."/>
            <person name="Rokhsar D."/>
            <person name="Gmitter F."/>
            <person name="Ollitrault P."/>
            <person name="Machado M."/>
            <person name="Talon M."/>
            <person name="Wincker P."/>
            <person name="Jaillon O."/>
            <person name="Morgante M."/>
        </authorList>
    </citation>
    <scope>NUCLEOTIDE SEQUENCE</scope>
    <source>
        <strain evidence="3">cv. Clemenules</strain>
    </source>
</reference>
<dbReference type="Proteomes" id="UP000030687">
    <property type="component" value="Unassembled WGS sequence"/>
</dbReference>
<dbReference type="SMART" id="SM00767">
    <property type="entry name" value="DCD"/>
    <property type="match status" value="1"/>
</dbReference>
<dbReference type="InterPro" id="IPR013989">
    <property type="entry name" value="Dev_and_cell_death_domain"/>
</dbReference>
<dbReference type="Pfam" id="PF10539">
    <property type="entry name" value="Dev_Cell_Death"/>
    <property type="match status" value="1"/>
</dbReference>
<feature type="non-terminal residue" evidence="2">
    <location>
        <position position="1"/>
    </location>
</feature>
<dbReference type="Gramene" id="ESR45601">
    <property type="protein sequence ID" value="ESR45601"/>
    <property type="gene ID" value="CICLE_v10003805mg"/>
</dbReference>
<dbReference type="PANTHER" id="PTHR46444:SF3">
    <property type="entry name" value="DCD (DEVELOPMENT AND CELL DEATH) DOMAIN PROTEIN"/>
    <property type="match status" value="1"/>
</dbReference>